<dbReference type="FunFam" id="2.60.40.10:FF:000328">
    <property type="entry name" value="CLUMA_CG000981, isoform A"/>
    <property type="match status" value="1"/>
</dbReference>
<dbReference type="Pfam" id="PF13927">
    <property type="entry name" value="Ig_3"/>
    <property type="match status" value="1"/>
</dbReference>
<evidence type="ECO:0000259" key="11">
    <source>
        <dbReference type="PROSITE" id="PS50835"/>
    </source>
</evidence>
<evidence type="ECO:0000256" key="1">
    <source>
        <dbReference type="ARBA" id="ARBA00004236"/>
    </source>
</evidence>
<feature type="compositionally biased region" description="Low complexity" evidence="9">
    <location>
        <begin position="384"/>
        <end position="395"/>
    </location>
</feature>
<dbReference type="OrthoDB" id="10012075at2759"/>
<organism evidence="12">
    <name type="scientific">Melanaphis sacchari</name>
    <dbReference type="NCBI Taxonomy" id="742174"/>
    <lineage>
        <taxon>Eukaryota</taxon>
        <taxon>Metazoa</taxon>
        <taxon>Ecdysozoa</taxon>
        <taxon>Arthropoda</taxon>
        <taxon>Hexapoda</taxon>
        <taxon>Insecta</taxon>
        <taxon>Pterygota</taxon>
        <taxon>Neoptera</taxon>
        <taxon>Paraneoptera</taxon>
        <taxon>Hemiptera</taxon>
        <taxon>Sternorrhyncha</taxon>
        <taxon>Aphidomorpha</taxon>
        <taxon>Aphidoidea</taxon>
        <taxon>Aphididae</taxon>
        <taxon>Aphidini</taxon>
        <taxon>Melanaphis</taxon>
    </lineage>
</organism>
<dbReference type="InterPro" id="IPR013783">
    <property type="entry name" value="Ig-like_fold"/>
</dbReference>
<dbReference type="InterPro" id="IPR007110">
    <property type="entry name" value="Ig-like_dom"/>
</dbReference>
<feature type="signal peptide" evidence="10">
    <location>
        <begin position="1"/>
        <end position="17"/>
    </location>
</feature>
<name>A0A2H8TMT1_9HEMI</name>
<keyword evidence="3 10" id="KW-0732">Signal</keyword>
<keyword evidence="2" id="KW-1003">Cell membrane</keyword>
<keyword evidence="5" id="KW-0472">Membrane</keyword>
<feature type="domain" description="Ig-like" evidence="11">
    <location>
        <begin position="122"/>
        <end position="217"/>
    </location>
</feature>
<evidence type="ECO:0000256" key="2">
    <source>
        <dbReference type="ARBA" id="ARBA00022475"/>
    </source>
</evidence>
<feature type="domain" description="Ig-like" evidence="11">
    <location>
        <begin position="222"/>
        <end position="316"/>
    </location>
</feature>
<dbReference type="InterPro" id="IPR003598">
    <property type="entry name" value="Ig_sub2"/>
</dbReference>
<evidence type="ECO:0000256" key="3">
    <source>
        <dbReference type="ARBA" id="ARBA00022729"/>
    </source>
</evidence>
<feature type="compositionally biased region" description="Gly residues" evidence="9">
    <location>
        <begin position="349"/>
        <end position="361"/>
    </location>
</feature>
<evidence type="ECO:0000256" key="5">
    <source>
        <dbReference type="ARBA" id="ARBA00023136"/>
    </source>
</evidence>
<keyword evidence="7" id="KW-0325">Glycoprotein</keyword>
<keyword evidence="6" id="KW-1015">Disulfide bond</keyword>
<dbReference type="EMBL" id="GFXV01003679">
    <property type="protein sequence ID" value="MBW15484.1"/>
    <property type="molecule type" value="Transcribed_RNA"/>
</dbReference>
<evidence type="ECO:0000256" key="4">
    <source>
        <dbReference type="ARBA" id="ARBA00022737"/>
    </source>
</evidence>
<evidence type="ECO:0000256" key="10">
    <source>
        <dbReference type="SAM" id="SignalP"/>
    </source>
</evidence>
<dbReference type="AlphaFoldDB" id="A0A2H8TMT1"/>
<evidence type="ECO:0000256" key="9">
    <source>
        <dbReference type="SAM" id="MobiDB-lite"/>
    </source>
</evidence>
<dbReference type="PROSITE" id="PS50835">
    <property type="entry name" value="IG_LIKE"/>
    <property type="match status" value="3"/>
</dbReference>
<dbReference type="InterPro" id="IPR003599">
    <property type="entry name" value="Ig_sub"/>
</dbReference>
<evidence type="ECO:0000256" key="8">
    <source>
        <dbReference type="ARBA" id="ARBA00023319"/>
    </source>
</evidence>
<reference evidence="12" key="1">
    <citation type="submission" date="2017-10" db="EMBL/GenBank/DDBJ databases">
        <title>Transcriptome Assembly of Sugarcane Aphid Adults.</title>
        <authorList>
            <person name="Scully E.D."/>
            <person name="Palmer N.A."/>
            <person name="Geib S.M."/>
            <person name="Sarath G."/>
            <person name="Sattler S.E."/>
        </authorList>
    </citation>
    <scope>NUCLEOTIDE SEQUENCE</scope>
    <source>
        <tissue evidence="12">Whole body</tissue>
    </source>
</reference>
<keyword evidence="4" id="KW-0677">Repeat</keyword>
<evidence type="ECO:0000256" key="7">
    <source>
        <dbReference type="ARBA" id="ARBA00023180"/>
    </source>
</evidence>
<dbReference type="Gene3D" id="2.60.40.10">
    <property type="entry name" value="Immunoglobulins"/>
    <property type="match status" value="3"/>
</dbReference>
<dbReference type="FunFam" id="2.60.40.10:FF:000376">
    <property type="entry name" value="CLUMA_CG000981, isoform A"/>
    <property type="match status" value="1"/>
</dbReference>
<keyword evidence="8" id="KW-0393">Immunoglobulin domain</keyword>
<dbReference type="SMART" id="SM00408">
    <property type="entry name" value="IGc2"/>
    <property type="match status" value="3"/>
</dbReference>
<feature type="region of interest" description="Disordered" evidence="9">
    <location>
        <begin position="342"/>
        <end position="399"/>
    </location>
</feature>
<dbReference type="SMART" id="SM00409">
    <property type="entry name" value="IG"/>
    <property type="match status" value="3"/>
</dbReference>
<comment type="subcellular location">
    <subcellularLocation>
        <location evidence="1">Cell membrane</location>
    </subcellularLocation>
</comment>
<accession>A0A2H8TMT1</accession>
<dbReference type="GO" id="GO:0005886">
    <property type="term" value="C:plasma membrane"/>
    <property type="evidence" value="ECO:0007669"/>
    <property type="project" value="UniProtKB-SubCell"/>
</dbReference>
<dbReference type="PANTHER" id="PTHR12231:SF255">
    <property type="entry name" value="DPR-INTERACTING PROTEIN ALPHA, ISOFORM A"/>
    <property type="match status" value="1"/>
</dbReference>
<proteinExistence type="predicted"/>
<gene>
    <name evidence="12" type="primary">Lac_5</name>
</gene>
<dbReference type="GO" id="GO:0043005">
    <property type="term" value="C:neuron projection"/>
    <property type="evidence" value="ECO:0007669"/>
    <property type="project" value="TreeGrafter"/>
</dbReference>
<dbReference type="Pfam" id="PF07679">
    <property type="entry name" value="I-set"/>
    <property type="match status" value="2"/>
</dbReference>
<protein>
    <submittedName>
        <fullName evidence="12">Lachesin</fullName>
    </submittedName>
</protein>
<evidence type="ECO:0000313" key="12">
    <source>
        <dbReference type="EMBL" id="MBW15484.1"/>
    </source>
</evidence>
<feature type="chain" id="PRO_5014145588" evidence="10">
    <location>
        <begin position="18"/>
        <end position="408"/>
    </location>
</feature>
<sequence length="408" mass="45209">MFWNSVILLFVLNGCNGYQPKFTEPIGNITVPVGREAMFTCYVHGLGGYRVGWVKADTKAIQAIHDHVITHNARVSVSRTDDSTWNLHIKNVQEEDRGQYMCQINTDPMISQMGYLDVVIPPDIIYEDTSGDVMVPEGGTVKLTCRAKGYPKPHVLWRREDGREIVIKDASSTKTKVTTYQGEMLRLTKVSRSEMGAYLCIGSNGVPPSVSKRITVSVHFHPVISSPSQLVGAPKGTDVKLECNVEASPKSINYWVREGGGMVITSDKYQTNNTPKSIFEEHMVLTIKSVEKYDLGSYICIAKNSIGEVENSIRLYEIRGLDNHGDDDEFSDLSDRYPELYTETHNFSGGSGASGSSGGSNGKISGNGEADNRNRTKHRHHTDTYSPTPSPSASTRLIPPFYQTIEYL</sequence>
<dbReference type="SUPFAM" id="SSF48726">
    <property type="entry name" value="Immunoglobulin"/>
    <property type="match status" value="3"/>
</dbReference>
<dbReference type="PANTHER" id="PTHR12231">
    <property type="entry name" value="CTX-RELATED TYPE I TRANSMEMBRANE PROTEIN"/>
    <property type="match status" value="1"/>
</dbReference>
<feature type="domain" description="Ig-like" evidence="11">
    <location>
        <begin position="20"/>
        <end position="105"/>
    </location>
</feature>
<dbReference type="InterPro" id="IPR036179">
    <property type="entry name" value="Ig-like_dom_sf"/>
</dbReference>
<dbReference type="InterPro" id="IPR013098">
    <property type="entry name" value="Ig_I-set"/>
</dbReference>
<evidence type="ECO:0000256" key="6">
    <source>
        <dbReference type="ARBA" id="ARBA00023157"/>
    </source>
</evidence>
<dbReference type="InterPro" id="IPR051170">
    <property type="entry name" value="Neural/epithelial_adhesion"/>
</dbReference>